<comment type="caution">
    <text evidence="2">The sequence shown here is derived from an EMBL/GenBank/DDBJ whole genome shotgun (WGS) entry which is preliminary data.</text>
</comment>
<evidence type="ECO:0000313" key="2">
    <source>
        <dbReference type="EMBL" id="KAK2152283.1"/>
    </source>
</evidence>
<evidence type="ECO:0000313" key="3">
    <source>
        <dbReference type="Proteomes" id="UP001208570"/>
    </source>
</evidence>
<gene>
    <name evidence="2" type="ORF">LSH36_335g03003</name>
</gene>
<dbReference type="Proteomes" id="UP001208570">
    <property type="component" value="Unassembled WGS sequence"/>
</dbReference>
<feature type="compositionally biased region" description="Basic and acidic residues" evidence="1">
    <location>
        <begin position="81"/>
        <end position="94"/>
    </location>
</feature>
<feature type="compositionally biased region" description="Basic and acidic residues" evidence="1">
    <location>
        <begin position="106"/>
        <end position="116"/>
    </location>
</feature>
<accession>A0AAD9JFN6</accession>
<dbReference type="EMBL" id="JAODUP010000334">
    <property type="protein sequence ID" value="KAK2152283.1"/>
    <property type="molecule type" value="Genomic_DNA"/>
</dbReference>
<evidence type="ECO:0000256" key="1">
    <source>
        <dbReference type="SAM" id="MobiDB-lite"/>
    </source>
</evidence>
<sequence length="116" mass="13357">MVEWAWGCFADVPDYPFDEQYDRFAFNSLLTRDEAISAIGKVRTECNRVAAMLLFHIPTAKHMRLEEFDQTQSQATSTECIHTENRLDTEKKVTSPEMSPALRRSGTNEERGVRID</sequence>
<feature type="region of interest" description="Disordered" evidence="1">
    <location>
        <begin position="69"/>
        <end position="116"/>
    </location>
</feature>
<keyword evidence="3" id="KW-1185">Reference proteome</keyword>
<name>A0AAD9JFN6_9ANNE</name>
<organism evidence="2 3">
    <name type="scientific">Paralvinella palmiformis</name>
    <dbReference type="NCBI Taxonomy" id="53620"/>
    <lineage>
        <taxon>Eukaryota</taxon>
        <taxon>Metazoa</taxon>
        <taxon>Spiralia</taxon>
        <taxon>Lophotrochozoa</taxon>
        <taxon>Annelida</taxon>
        <taxon>Polychaeta</taxon>
        <taxon>Sedentaria</taxon>
        <taxon>Canalipalpata</taxon>
        <taxon>Terebellida</taxon>
        <taxon>Terebelliformia</taxon>
        <taxon>Alvinellidae</taxon>
        <taxon>Paralvinella</taxon>
    </lineage>
</organism>
<reference evidence="2" key="1">
    <citation type="journal article" date="2023" name="Mol. Biol. Evol.">
        <title>Third-Generation Sequencing Reveals the Adaptive Role of the Epigenome in Three Deep-Sea Polychaetes.</title>
        <authorList>
            <person name="Perez M."/>
            <person name="Aroh O."/>
            <person name="Sun Y."/>
            <person name="Lan Y."/>
            <person name="Juniper S.K."/>
            <person name="Young C.R."/>
            <person name="Angers B."/>
            <person name="Qian P.Y."/>
        </authorList>
    </citation>
    <scope>NUCLEOTIDE SEQUENCE</scope>
    <source>
        <strain evidence="2">P08H-3</strain>
    </source>
</reference>
<feature type="compositionally biased region" description="Polar residues" evidence="1">
    <location>
        <begin position="70"/>
        <end position="80"/>
    </location>
</feature>
<protein>
    <submittedName>
        <fullName evidence="2">Uncharacterized protein</fullName>
    </submittedName>
</protein>
<proteinExistence type="predicted"/>
<dbReference type="AlphaFoldDB" id="A0AAD9JFN6"/>